<sequence>MANEDKLRDYLKRVTTDLHQTRERLRELEDQRQEPMAIVGMGCAFPGGVASPEDFWRLLVSGDDAVGPFPTDRGWPADVFDPDPELSGKSYTDQGGFLYGAGDFDAEFFGISPREALAMDPQQRLLLETSWQALEDAGIDPEKLRGSATGVFAGLIYHDYLQYGTTSPDAEGYMGTGGSGGVASGRVAYALGLEGPAVTIDTACSSSLVALHLACQSLRSGESDLALAGGVTVMSTPGTFVDFSRQRGLAADGRCKAYADAADGTGWGEGVGVLVVERLSDARRNGHTILAVVAGTAMNQDGASNGLTAPNGPAQQRVIRSALASAGIGADGVDVVEGHGTGTRLGDPIEAQALLATYGQARPEDEPVLLGSVKSNIGHTQAAAGVAGIIKMVAAMRHGVVPATLHVDAPSSHIDWDAGNVRLVTETTPWPDSDHPRRAGISSFGFSGTNAHVIIEQAPPETPVEASGTEPRIVPWTVSGRSAEGLTGQARQLADFIRNHPDTGTADIGWSLATTRAALDHRATIVGADQAELLAGLDALADARETPSVVTGIAGKPGKVGFVFTGQGAQRLGMGQQLYDAYPVFAEAFDAVCAGLDEHLDGSVAAVVRGEGRPEWIGGGQIGETVWAQSALFAVEVALYRLLESWNLTPAAVAGHSIGELAAAHVAGVWSLGDACAVVAARGRLMQQLPTGGAMVAVEAGEDAVTAALAGRPRAAIAAVNGPRAVVVSGAEDDVEAVARELAATGARTRRLQVSHAFHSPLMDPMLDEFARVVAAVSYREPQLSMVSARTGQPVTAEVTDPAYWVGHVRDAVRFADAVQALRETGIHTFLEIGPDGVLSGLGPQTATTGHPEHWFAAQRRGRDEVRTLLTALARMHGQGHAVDWARIHEAGSAGPFRRVGLPGYAFQRERYWLPYSAGLLDATGLGQFPTYHPLLSATIDLPTTGVHLLTGRLSLAGHPWLADHTVAGHVVLPAAALLDMAVRAGDQTGCPGIAELLIETPLILAPGAGTRVQVVVEAPDDAGRRPFGVYAGDDAADGDWTRHATGVLAPAAVTGRPDAAQPDVAFPVWPPAGADPVDLTGFYPDLARSGLTYGPAFQGVREVWRRGEELFAEVALPEGMVVAGYGLHPALLDAAMQVAGLAIKSDGLMLPFAWTDATVHAAGAVTARVRIAPSASGDGVSLLLADAAGDPIATAGSLVLRAVSADGLAAVAAPEDLYRLDWIPAAGNGAAADVEILRVPPATGPFVAGAARDIAASVLTAVQEWLAKDPPADARLLVVTQGAVDTGPDVPLDVAAASVWGLVGSAHSETGRVLLADIDDPAAEGLEDTLRAGAALGEPKFAVRSGQVRIPRLARATAGLTVPPDGAWQLSFRDRGTLEHLTLTAPEADRTQPLAAGEVRVALRAAGVNFRDVLNVLGMYPGDAGRLGLEGAGVVLEVGSQVTGVQPGDAVMGLFTAAFTDEAVTDARLLAPVPPGWSMAQAAAAPVVYLTAWYALVELAALTEGESVLIHAAAGGVGMAAVQLAAHRGADVFATASAAKWDTVRELGVRADRLASSRTTEFEALFRGATGGRGVDVVLDSLAGEFVDASLRLTRPGGRFIEMGKTDIRDAGAVQDRHGIAYQAFDLLLQEPDALAAMLSSLSPLFARGVLKPLPVACWDVRRAAEAFRFLSQARHIGKVVLTAPAPAAARRERAGTVLITGATGALGASVARHLAATGQARQELLLSRRGPRAQGIAALAADLAASGVTTRVLAGDASDRGQLAAILDGITLTGVVHAAGVLDDGVIGSQDAQRLDRVMRPKVDAAWHLHELTRGLDLDFFTLFSSIAGVTGNAGQANYAAANTFLDALAVHRRRQGLPAVSIAWGPWESGMAGELTDADRGRMSRQGLRAIGTPAGLALLDAATDAADSFLVAAHLDLPALRRAPHVPPLLSALVHAGRGDGSARRLAGRSSGGSQALAARLAGLSPAEQQDAVRELVVDQAALVLGMSGPGTIDAGRSFRDVGFDSLTAVELRNRLNDATGLRLPATTVFDYPTPAALAAFVTGEVVGSTAATPAEPLTGIVPADDERFVIVGMGCAFPGGVASPEDFWRLLVSGDDAVGAFPADRGWPADVFDPDPDVQGKSYTDQGAFLYGAGDFDAEFFGISPREALAMDPQQRLLLETSWQALEDAGIDPMTLRGSSTGVFAGLIYHDYLQYGGAPQDAEGYLGTGGSGGVASGRVAYALGLEGPAITVDTACSSSLVALHLACQSLRSGESDLALAGGVTVMSTPGTFVDFSRQRGLAADGRCKAYADAADGTGWGEGVGVLVVERLSDARRNGHTILAVVAGTAMNQDGASNGLTAPNGPAQQRVIRSALASAGIGADGVDVVEGHGTGTRLGDPIEAQALLATYGQARPEDEPVLLGSVKSNIGHTQAAAGVAGIIKMVAAMRHGVIPATLHVDAPSSHIDWDAGNVRLVTETTPWPDSDRPRRAGISSFGFSGTNAHVIIEQAPPEPADEIPDTEPRIVPWVVSGRSPEALTAQAGRLAQFVADLPGATPAEIGRSLATTRAALEHRAVVLGADRDELLAGLAALAEGREAAGVVTSAAPAGKVGFVFTGQGAQRLGMGQQLYDAYPVFAEAFDAVCAGLDEHLDGSVAAVVRGEGRPEWIGGGQIDETVWAQSALFAVEVAMYRLLTSWGITPQVVAGHSIGELAAAHVAGVWSLEDACAVVAARGRLMQELPAGGAMVAVQAGEDQVTAALAGHPLAAIAAVNAPDAVVVSGAEDDVEAVAAELAATGARTRRLRVSHAFHSPLMDPMLDRFAAVVAAVSYREPRLTMVSALTGRVVTSEVTDPAYWVGHVRDAVRFADAAVAMREHGVHTFVEIGPDGILSAMGPQTRTDPAETWLAAARRGRDEVTTLLTTAARLHVRGRTVDWAQPLGAGGTRRVALPTYAFQRQHYWLPAGSTLTDATGLGQTATHHPLLGATVELPGTGTVALTGRLSLAGQPWLGDHVISGHTVLPGAALVDMVLRAGDETGCPYLEDLVIETPVVLPARGAIQLQVSVGEADPAGRREVTVFTRTPEAPWTSQATGTLAPSGPGDSLDAGDTHWPPAGAEAIDQAQPAWRRGDEVFAELALPERTDVAGFGIHPALLEAALHVTETDAFPLRWTGVAVHATGATTARARITPAADGDGVSVVLTDTAGGLIATVASVALAPIPAGSLDRSTGPDREALFGVEWIPAEVAAEPAEAGRRWAVLGDDLDLAVPGAARYDTVAGLLAAVRAGAQVPDVLAVCVPGTDAGDVAQTARLAVGRVLDVVREWLAADVLSGSRLVVVTQRAVDAEPGTDVWLAGAGVTGLVRTAASEHPERVVLADVDSPAGAGVLVLAAAALQEPEFAIRHGQVRIPRLARPAQHVLSTPEGQQWRLESSGTGTVEGLTMANAEDAARPLAAGEVRIAVRAAGVNFRDVLSVLGQYPGDAGPLGLEGAGTVLETGPGVTTPAVGDTVLGLFQGAFGPVAVADARLVRPVPQGWTTAEAAAAPVAFLTAYHALVELADLQPGERVLIHAAAGGVGLAAVQLARRLGAEVYATASPSKWPALRELGVAAANLASSRTTEFAGQFAPGFDVVLNSLTGEILDASLRLTRAGGRFIEIGKTDVRDAGEIQQRYGITYRATDLLRQDPEAIAATFTRVLELNPGPLPVACWDVRRAVDAFRFLGQARQVGKVVLTIPPVPRAGTVVVTGASGALGALVARHLAVTGQTTRQWLLSRRGADAPGAAVLAADVARSGTSVHLRACDVAEPGELAAVLAGVPLTGVVHAAGVLDDGVLASVTEERVRRVLRPKVDAAWHLHRLTRHLALDTFTMFSSIAGVTGNAGQASYAAANTFLDALVAYRRGLGLAGVSVAWGPWQNGMAGGLSDTERQRLDRQGLRPLPAADGLALLDIAARRPESLLVAARIDLRALRRPGVTGTALMSGLVRPGRRAAGRPAAQDGKETANRLAALPELERRKEVRTLILTQAALVLGLPGPAAVDPGRYFRQLGFDSLTALELRNRISDAVGLRLPAALVFDYPTPADLAEYLDEKIAEQEVDYRPVLRELDRLESLLSVLARRRGRKMQIITRLESIVEEFRTDSADDAPSDEDIEAATDDEIFDLIDKELGI</sequence>
<dbReference type="InterPro" id="IPR013968">
    <property type="entry name" value="PKS_KR"/>
</dbReference>
<dbReference type="Gene3D" id="3.40.47.10">
    <property type="match status" value="2"/>
</dbReference>
<dbReference type="InterPro" id="IPR049900">
    <property type="entry name" value="PKS_mFAS_DH"/>
</dbReference>
<dbReference type="SUPFAM" id="SSF53901">
    <property type="entry name" value="Thiolase-like"/>
    <property type="match status" value="2"/>
</dbReference>
<dbReference type="Proteomes" id="UP000603200">
    <property type="component" value="Unassembled WGS sequence"/>
</dbReference>
<dbReference type="SMART" id="SM00825">
    <property type="entry name" value="PKS_KS"/>
    <property type="match status" value="2"/>
</dbReference>
<dbReference type="InterPro" id="IPR002364">
    <property type="entry name" value="Quin_OxRdtase/zeta-crystal_CS"/>
</dbReference>
<keyword evidence="8" id="KW-0511">Multifunctional enzyme</keyword>
<dbReference type="Gene3D" id="3.40.50.11460">
    <property type="match status" value="1"/>
</dbReference>
<evidence type="ECO:0000313" key="15">
    <source>
        <dbReference type="Proteomes" id="UP000603200"/>
    </source>
</evidence>
<dbReference type="SMART" id="SM00822">
    <property type="entry name" value="PKS_KR"/>
    <property type="match status" value="2"/>
</dbReference>
<dbReference type="InterPro" id="IPR020807">
    <property type="entry name" value="PKS_DH"/>
</dbReference>
<dbReference type="InterPro" id="IPR016039">
    <property type="entry name" value="Thiolase-like"/>
</dbReference>
<dbReference type="SMART" id="SM00829">
    <property type="entry name" value="PKS_ER"/>
    <property type="match status" value="2"/>
</dbReference>
<evidence type="ECO:0000256" key="7">
    <source>
        <dbReference type="ARBA" id="ARBA00023194"/>
    </source>
</evidence>
<evidence type="ECO:0000256" key="3">
    <source>
        <dbReference type="ARBA" id="ARBA00022450"/>
    </source>
</evidence>
<dbReference type="Pfam" id="PF16197">
    <property type="entry name" value="KAsynt_C_assoc"/>
    <property type="match status" value="2"/>
</dbReference>
<dbReference type="CDD" id="cd08956">
    <property type="entry name" value="KR_3_FAS_SDR_x"/>
    <property type="match status" value="2"/>
</dbReference>
<evidence type="ECO:0000259" key="11">
    <source>
        <dbReference type="PROSITE" id="PS50075"/>
    </source>
</evidence>
<dbReference type="InterPro" id="IPR042104">
    <property type="entry name" value="PKS_dehydratase_sf"/>
</dbReference>
<dbReference type="Gene3D" id="3.30.70.3290">
    <property type="match status" value="2"/>
</dbReference>
<dbReference type="SUPFAM" id="SSF50129">
    <property type="entry name" value="GroES-like"/>
    <property type="match status" value="2"/>
</dbReference>
<dbReference type="InterPro" id="IPR036299">
    <property type="entry name" value="Polyketide_synth_docking_sf"/>
</dbReference>
<dbReference type="SUPFAM" id="SSF51735">
    <property type="entry name" value="NAD(P)-binding Rossmann-fold domains"/>
    <property type="match status" value="6"/>
</dbReference>
<dbReference type="Gene3D" id="3.40.366.10">
    <property type="entry name" value="Malonyl-Coenzyme A Acyl Carrier Protein, domain 2"/>
    <property type="match status" value="2"/>
</dbReference>
<dbReference type="InterPro" id="IPR016036">
    <property type="entry name" value="Malonyl_transacylase_ACP-bd"/>
</dbReference>
<keyword evidence="6" id="KW-0521">NADP</keyword>
<evidence type="ECO:0000259" key="12">
    <source>
        <dbReference type="PROSITE" id="PS52004"/>
    </source>
</evidence>
<evidence type="ECO:0000256" key="1">
    <source>
        <dbReference type="ARBA" id="ARBA00001957"/>
    </source>
</evidence>
<dbReference type="PROSITE" id="PS52019">
    <property type="entry name" value="PKS_MFAS_DH"/>
    <property type="match status" value="2"/>
</dbReference>
<dbReference type="Gene3D" id="1.10.1200.10">
    <property type="entry name" value="ACP-like"/>
    <property type="match status" value="2"/>
</dbReference>
<dbReference type="Pfam" id="PF00109">
    <property type="entry name" value="ketoacyl-synt"/>
    <property type="match status" value="2"/>
</dbReference>
<feature type="domain" description="PKS/mFAS DH" evidence="13">
    <location>
        <begin position="2965"/>
        <end position="3274"/>
    </location>
</feature>
<dbReference type="Pfam" id="PF22953">
    <property type="entry name" value="SpnB_Rossmann"/>
    <property type="match status" value="2"/>
</dbReference>
<feature type="domain" description="Carrier" evidence="11">
    <location>
        <begin position="1975"/>
        <end position="2050"/>
    </location>
</feature>
<feature type="domain" description="Ketosynthase family 3 (KS3)" evidence="12">
    <location>
        <begin position="2070"/>
        <end position="2494"/>
    </location>
</feature>
<feature type="active site" description="Proton acceptor; for dehydratase activity" evidence="10">
    <location>
        <position position="965"/>
    </location>
</feature>
<gene>
    <name evidence="14" type="primary">pks12</name>
    <name evidence="14" type="ORF">Ahu01nite_092350</name>
</gene>
<keyword evidence="4" id="KW-0597">Phosphoprotein</keyword>
<dbReference type="SUPFAM" id="SSF55048">
    <property type="entry name" value="Probable ACP-binding domain of malonyl-CoA ACP transacylase"/>
    <property type="match status" value="2"/>
</dbReference>
<feature type="active site" description="Proton donor; for dehydratase activity" evidence="10">
    <location>
        <position position="1134"/>
    </location>
</feature>
<feature type="region of interest" description="C-terminal hotdog fold" evidence="10">
    <location>
        <begin position="3108"/>
        <end position="3274"/>
    </location>
</feature>
<evidence type="ECO:0000256" key="4">
    <source>
        <dbReference type="ARBA" id="ARBA00022553"/>
    </source>
</evidence>
<dbReference type="Pfam" id="PF13602">
    <property type="entry name" value="ADH_zinc_N_2"/>
    <property type="match status" value="1"/>
</dbReference>
<dbReference type="InterPro" id="IPR057326">
    <property type="entry name" value="KR_dom"/>
</dbReference>
<dbReference type="InterPro" id="IPR016035">
    <property type="entry name" value="Acyl_Trfase/lysoPLipase"/>
</dbReference>
<evidence type="ECO:0000256" key="10">
    <source>
        <dbReference type="PROSITE-ProRule" id="PRU01363"/>
    </source>
</evidence>
<evidence type="ECO:0000259" key="13">
    <source>
        <dbReference type="PROSITE" id="PS52019"/>
    </source>
</evidence>
<dbReference type="SMART" id="SM00823">
    <property type="entry name" value="PKS_PP"/>
    <property type="match status" value="2"/>
</dbReference>
<feature type="active site" description="Proton donor; for dehydratase activity" evidence="10">
    <location>
        <position position="3178"/>
    </location>
</feature>
<comment type="cofactor">
    <cofactor evidence="1">
        <name>pantetheine 4'-phosphate</name>
        <dbReference type="ChEBI" id="CHEBI:47942"/>
    </cofactor>
</comment>
<dbReference type="InterPro" id="IPR036736">
    <property type="entry name" value="ACP-like_sf"/>
</dbReference>
<keyword evidence="9" id="KW-0012">Acyltransferase</keyword>
<proteinExistence type="predicted"/>
<feature type="region of interest" description="N-terminal hotdog fold" evidence="10">
    <location>
        <begin position="933"/>
        <end position="1056"/>
    </location>
</feature>
<feature type="active site" description="Proton acceptor; for dehydratase activity" evidence="10">
    <location>
        <position position="2997"/>
    </location>
</feature>
<evidence type="ECO:0000256" key="6">
    <source>
        <dbReference type="ARBA" id="ARBA00022857"/>
    </source>
</evidence>
<evidence type="ECO:0000256" key="8">
    <source>
        <dbReference type="ARBA" id="ARBA00023268"/>
    </source>
</evidence>
<dbReference type="CDD" id="cd05195">
    <property type="entry name" value="enoyl_red"/>
    <property type="match status" value="2"/>
</dbReference>
<keyword evidence="5" id="KW-0808">Transferase</keyword>
<keyword evidence="15" id="KW-1185">Reference proteome</keyword>
<dbReference type="Pfam" id="PF00698">
    <property type="entry name" value="Acyl_transf_1"/>
    <property type="match status" value="2"/>
</dbReference>
<dbReference type="InterPro" id="IPR013154">
    <property type="entry name" value="ADH-like_N"/>
</dbReference>
<dbReference type="InterPro" id="IPR014031">
    <property type="entry name" value="Ketoacyl_synth_C"/>
</dbReference>
<dbReference type="PROSITE" id="PS00012">
    <property type="entry name" value="PHOSPHOPANTETHEINE"/>
    <property type="match status" value="2"/>
</dbReference>
<name>A0ABQ4A5L4_9ACTN</name>
<dbReference type="RefSeq" id="WP_203843047.1">
    <property type="nucleotide sequence ID" value="NZ_BAAATV010000015.1"/>
</dbReference>
<dbReference type="PROSITE" id="PS50075">
    <property type="entry name" value="CARRIER"/>
    <property type="match status" value="2"/>
</dbReference>
<dbReference type="Gene3D" id="3.10.129.110">
    <property type="entry name" value="Polyketide synthase dehydratase"/>
    <property type="match status" value="2"/>
</dbReference>
<dbReference type="Pfam" id="PF21089">
    <property type="entry name" value="PKS_DH_N"/>
    <property type="match status" value="2"/>
</dbReference>
<accession>A0ABQ4A5L4</accession>
<organism evidence="14 15">
    <name type="scientific">Winogradskya humida</name>
    <dbReference type="NCBI Taxonomy" id="113566"/>
    <lineage>
        <taxon>Bacteria</taxon>
        <taxon>Bacillati</taxon>
        <taxon>Actinomycetota</taxon>
        <taxon>Actinomycetes</taxon>
        <taxon>Micromonosporales</taxon>
        <taxon>Micromonosporaceae</taxon>
        <taxon>Winogradskya</taxon>
    </lineage>
</organism>
<reference evidence="14 15" key="1">
    <citation type="submission" date="2021-01" db="EMBL/GenBank/DDBJ databases">
        <title>Whole genome shotgun sequence of Actinoplanes humidus NBRC 14915.</title>
        <authorList>
            <person name="Komaki H."/>
            <person name="Tamura T."/>
        </authorList>
    </citation>
    <scope>NUCLEOTIDE SEQUENCE [LARGE SCALE GENOMIC DNA]</scope>
    <source>
        <strain evidence="14 15">NBRC 14915</strain>
    </source>
</reference>
<dbReference type="InterPro" id="IPR049552">
    <property type="entry name" value="PKS_DH_N"/>
</dbReference>
<dbReference type="Gene3D" id="3.40.50.720">
    <property type="entry name" value="NAD(P)-binding Rossmann-like Domain"/>
    <property type="match status" value="4"/>
</dbReference>
<dbReference type="PROSITE" id="PS01162">
    <property type="entry name" value="QOR_ZETA_CRYSTAL"/>
    <property type="match status" value="1"/>
</dbReference>
<dbReference type="InterPro" id="IPR014030">
    <property type="entry name" value="Ketoacyl_synth_N"/>
</dbReference>
<dbReference type="Pfam" id="PF02801">
    <property type="entry name" value="Ketoacyl-synt_C"/>
    <property type="match status" value="2"/>
</dbReference>
<dbReference type="InterPro" id="IPR011032">
    <property type="entry name" value="GroES-like_sf"/>
</dbReference>
<dbReference type="InterPro" id="IPR020806">
    <property type="entry name" value="PKS_PP-bd"/>
</dbReference>
<evidence type="ECO:0000256" key="5">
    <source>
        <dbReference type="ARBA" id="ARBA00022679"/>
    </source>
</evidence>
<dbReference type="InterPro" id="IPR015083">
    <property type="entry name" value="NorB/c/GfsB-D-like_docking"/>
</dbReference>
<dbReference type="InterPro" id="IPR018201">
    <property type="entry name" value="Ketoacyl_synth_AS"/>
</dbReference>
<feature type="domain" description="Carrier" evidence="11">
    <location>
        <begin position="3997"/>
        <end position="4072"/>
    </location>
</feature>
<dbReference type="PROSITE" id="PS00606">
    <property type="entry name" value="KS3_1"/>
    <property type="match status" value="2"/>
</dbReference>
<dbReference type="InterPro" id="IPR014043">
    <property type="entry name" value="Acyl_transferase_dom"/>
</dbReference>
<dbReference type="Pfam" id="PF14765">
    <property type="entry name" value="PS-DH"/>
    <property type="match status" value="1"/>
</dbReference>
<feature type="region of interest" description="C-terminal hotdog fold" evidence="10">
    <location>
        <begin position="1075"/>
        <end position="1210"/>
    </location>
</feature>
<dbReference type="Pfam" id="PF00107">
    <property type="entry name" value="ADH_zinc_N"/>
    <property type="match status" value="1"/>
</dbReference>
<dbReference type="InterPro" id="IPR036291">
    <property type="entry name" value="NAD(P)-bd_dom_sf"/>
</dbReference>
<dbReference type="InterPro" id="IPR006162">
    <property type="entry name" value="Ppantetheine_attach_site"/>
</dbReference>
<dbReference type="Gene3D" id="3.90.180.10">
    <property type="entry name" value="Medium-chain alcohol dehydrogenases, catalytic domain"/>
    <property type="match status" value="2"/>
</dbReference>
<evidence type="ECO:0000313" key="14">
    <source>
        <dbReference type="EMBL" id="GIE26133.1"/>
    </source>
</evidence>
<dbReference type="SMART" id="SM01294">
    <property type="entry name" value="PKS_PP_betabranch"/>
    <property type="match status" value="2"/>
</dbReference>
<keyword evidence="7" id="KW-0045">Antibiotic biosynthesis</keyword>
<comment type="pathway">
    <text evidence="2">Antibiotic biosynthesis.</text>
</comment>
<keyword evidence="3" id="KW-0596">Phosphopantetheine</keyword>
<dbReference type="InterPro" id="IPR013149">
    <property type="entry name" value="ADH-like_C"/>
</dbReference>
<comment type="caution">
    <text evidence="14">The sequence shown here is derived from an EMBL/GenBank/DDBJ whole genome shotgun (WGS) entry which is preliminary data.</text>
</comment>
<dbReference type="InterPro" id="IPR055123">
    <property type="entry name" value="SpnB-like_Rossmann"/>
</dbReference>
<dbReference type="InterPro" id="IPR020841">
    <property type="entry name" value="PKS_Beta-ketoAc_synthase_dom"/>
</dbReference>
<dbReference type="InterPro" id="IPR050091">
    <property type="entry name" value="PKS_NRPS_Biosynth_Enz"/>
</dbReference>
<feature type="region of interest" description="N-terminal hotdog fold" evidence="10">
    <location>
        <begin position="2965"/>
        <end position="3086"/>
    </location>
</feature>
<dbReference type="Pfam" id="PF08240">
    <property type="entry name" value="ADH_N"/>
    <property type="match status" value="2"/>
</dbReference>
<dbReference type="InterPro" id="IPR009081">
    <property type="entry name" value="PP-bd_ACP"/>
</dbReference>
<dbReference type="Pfam" id="PF00550">
    <property type="entry name" value="PP-binding"/>
    <property type="match status" value="2"/>
</dbReference>
<dbReference type="CDD" id="cd00833">
    <property type="entry name" value="PKS"/>
    <property type="match status" value="2"/>
</dbReference>
<dbReference type="PANTHER" id="PTHR43775">
    <property type="entry name" value="FATTY ACID SYNTHASE"/>
    <property type="match status" value="1"/>
</dbReference>
<dbReference type="SUPFAM" id="SSF52151">
    <property type="entry name" value="FabD/lysophospholipase-like"/>
    <property type="match status" value="2"/>
</dbReference>
<dbReference type="InterPro" id="IPR049551">
    <property type="entry name" value="PKS_DH_C"/>
</dbReference>
<feature type="domain" description="Ketosynthase family 3 (KS3)" evidence="12">
    <location>
        <begin position="33"/>
        <end position="457"/>
    </location>
</feature>
<feature type="domain" description="PKS/mFAS DH" evidence="13">
    <location>
        <begin position="933"/>
        <end position="1210"/>
    </location>
</feature>
<dbReference type="InterPro" id="IPR032821">
    <property type="entry name" value="PKS_assoc"/>
</dbReference>
<dbReference type="Pfam" id="PF08659">
    <property type="entry name" value="KR"/>
    <property type="match status" value="2"/>
</dbReference>
<dbReference type="InterPro" id="IPR001227">
    <property type="entry name" value="Ac_transferase_dom_sf"/>
</dbReference>
<dbReference type="SMART" id="SM00827">
    <property type="entry name" value="PKS_AT"/>
    <property type="match status" value="2"/>
</dbReference>
<protein>
    <submittedName>
        <fullName evidence="14">Polyketide synthase</fullName>
    </submittedName>
</protein>
<dbReference type="InterPro" id="IPR020843">
    <property type="entry name" value="ER"/>
</dbReference>
<dbReference type="EMBL" id="BOMN01000136">
    <property type="protein sequence ID" value="GIE26133.1"/>
    <property type="molecule type" value="Genomic_DNA"/>
</dbReference>
<evidence type="ECO:0000256" key="2">
    <source>
        <dbReference type="ARBA" id="ARBA00004792"/>
    </source>
</evidence>
<evidence type="ECO:0000256" key="9">
    <source>
        <dbReference type="ARBA" id="ARBA00023315"/>
    </source>
</evidence>
<dbReference type="PROSITE" id="PS52004">
    <property type="entry name" value="KS3_2"/>
    <property type="match status" value="2"/>
</dbReference>
<dbReference type="PANTHER" id="PTHR43775:SF51">
    <property type="entry name" value="INACTIVE PHENOLPHTHIOCEROL SYNTHESIS POLYKETIDE SYNTHASE TYPE I PKS1-RELATED"/>
    <property type="match status" value="1"/>
</dbReference>
<dbReference type="Pfam" id="PF08990">
    <property type="entry name" value="Docking"/>
    <property type="match status" value="1"/>
</dbReference>
<dbReference type="SUPFAM" id="SSF47336">
    <property type="entry name" value="ACP-like"/>
    <property type="match status" value="2"/>
</dbReference>
<dbReference type="SUPFAM" id="SSF101173">
    <property type="entry name" value="Docking domain B of the erythromycin polyketide synthase (DEBS)"/>
    <property type="match status" value="1"/>
</dbReference>
<dbReference type="SMART" id="SM00826">
    <property type="entry name" value="PKS_DH"/>
    <property type="match status" value="2"/>
</dbReference>